<dbReference type="InterPro" id="IPR050952">
    <property type="entry name" value="TRIM-NHL_E3_ligases"/>
</dbReference>
<accession>A0A819CSV4</accession>
<evidence type="ECO:0000313" key="4">
    <source>
        <dbReference type="Proteomes" id="UP000663844"/>
    </source>
</evidence>
<dbReference type="Pfam" id="PF00805">
    <property type="entry name" value="Pentapeptide"/>
    <property type="match status" value="1"/>
</dbReference>
<proteinExistence type="predicted"/>
<dbReference type="PROSITE" id="PS51125">
    <property type="entry name" value="NHL"/>
    <property type="match status" value="2"/>
</dbReference>
<dbReference type="CDD" id="cd05819">
    <property type="entry name" value="NHL"/>
    <property type="match status" value="1"/>
</dbReference>
<protein>
    <submittedName>
        <fullName evidence="3">Uncharacterized protein</fullName>
    </submittedName>
</protein>
<organism evidence="3 4">
    <name type="scientific">Adineta steineri</name>
    <dbReference type="NCBI Taxonomy" id="433720"/>
    <lineage>
        <taxon>Eukaryota</taxon>
        <taxon>Metazoa</taxon>
        <taxon>Spiralia</taxon>
        <taxon>Gnathifera</taxon>
        <taxon>Rotifera</taxon>
        <taxon>Eurotatoria</taxon>
        <taxon>Bdelloidea</taxon>
        <taxon>Adinetida</taxon>
        <taxon>Adinetidae</taxon>
        <taxon>Adineta</taxon>
    </lineage>
</organism>
<dbReference type="SUPFAM" id="SSF101898">
    <property type="entry name" value="NHL repeat"/>
    <property type="match status" value="1"/>
</dbReference>
<feature type="repeat" description="NHL" evidence="2">
    <location>
        <begin position="566"/>
        <end position="597"/>
    </location>
</feature>
<evidence type="ECO:0000256" key="1">
    <source>
        <dbReference type="ARBA" id="ARBA00022737"/>
    </source>
</evidence>
<dbReference type="EMBL" id="CAJOAZ010001511">
    <property type="protein sequence ID" value="CAF3823310.1"/>
    <property type="molecule type" value="Genomic_DNA"/>
</dbReference>
<dbReference type="InterPro" id="IPR001646">
    <property type="entry name" value="5peptide_repeat"/>
</dbReference>
<evidence type="ECO:0000313" key="3">
    <source>
        <dbReference type="EMBL" id="CAF3823310.1"/>
    </source>
</evidence>
<dbReference type="Gene3D" id="2.120.10.30">
    <property type="entry name" value="TolB, C-terminal domain"/>
    <property type="match status" value="2"/>
</dbReference>
<name>A0A819CSV4_9BILA</name>
<dbReference type="Pfam" id="PF01436">
    <property type="entry name" value="NHL"/>
    <property type="match status" value="3"/>
</dbReference>
<gene>
    <name evidence="3" type="ORF">OXD698_LOCUS19582</name>
</gene>
<dbReference type="InterPro" id="IPR011042">
    <property type="entry name" value="6-blade_b-propeller_TolB-like"/>
</dbReference>
<dbReference type="InterPro" id="IPR001258">
    <property type="entry name" value="NHL_repeat"/>
</dbReference>
<dbReference type="Proteomes" id="UP000663844">
    <property type="component" value="Unassembled WGS sequence"/>
</dbReference>
<sequence length="700" mass="79626">MLGIFTAVITINQHNATKQQRVEDHKVAEQNRQLERQIAAERYRDDIFDAYIREIGQLLENYNGSLVLSQVPMTLTRAKTLNIFRRLDPQRNIRIIRFLHESEQLSGIGEQRSLDLSTAELPNIDFRQLAIRGKQLYNISLANSASFYDTTMPYTKFERTRCIAAHFDRANLSKLIFYQVNAKNAFFNNAVLTHANFSLTNLEKADFNGTEITYSQLEMTLSIRDALLPNGTRAHGTNLVNNGHADCNSPLHLTWTLTHGNITTMRTDADFNNCHFIVQSNDVGAIMYQTIELVHWDLNFWKYSLAVLDAHMTSEVSIELIGKNQDGAILNKTVLDTTENKTIMRLHEDMKELQVFIKFSADQKKIDNKNNWCDDIKLFIDYNTAEVESLRVPLQSTDIRPSAKWKQNGVTVAGGNGRGNKMFHLNNPVGLYIDDDQTLYITDQSNHRIVQWKWSATSGEVLVGGNGQGNGTNQLYNPRNVILDKERDSLIICDSGNRKVIRWSRRNDGIIETIISNISCQDLAMGEDGSLYVIDGERNEVRRYHREEPRETVVAGGNGKGNRSNQFSNPRYLFVDRDHSVYVSDHDNHRVMKWTKDAKEGITVAGNQIQGNNYTQLSKPYGIVVDQVGTVYVADGGNHRIIRWFKEATEGNVIVGGNDMGGQSNQLRFPVDLSFDRHGNLYVVDNENHRVQKFSIESNT</sequence>
<feature type="repeat" description="NHL" evidence="2">
    <location>
        <begin position="666"/>
        <end position="697"/>
    </location>
</feature>
<comment type="caution">
    <text evidence="3">The sequence shown here is derived from an EMBL/GenBank/DDBJ whole genome shotgun (WGS) entry which is preliminary data.</text>
</comment>
<reference evidence="3" key="1">
    <citation type="submission" date="2021-02" db="EMBL/GenBank/DDBJ databases">
        <authorList>
            <person name="Nowell W R."/>
        </authorList>
    </citation>
    <scope>NUCLEOTIDE SEQUENCE</scope>
</reference>
<dbReference type="Gene3D" id="2.160.20.80">
    <property type="entry name" value="E3 ubiquitin-protein ligase SopA"/>
    <property type="match status" value="1"/>
</dbReference>
<dbReference type="AlphaFoldDB" id="A0A819CSV4"/>
<dbReference type="PANTHER" id="PTHR24104">
    <property type="entry name" value="E3 UBIQUITIN-PROTEIN LIGASE NHLRC1-RELATED"/>
    <property type="match status" value="1"/>
</dbReference>
<evidence type="ECO:0000256" key="2">
    <source>
        <dbReference type="PROSITE-ProRule" id="PRU00504"/>
    </source>
</evidence>
<keyword evidence="1" id="KW-0677">Repeat</keyword>
<dbReference type="SUPFAM" id="SSF141571">
    <property type="entry name" value="Pentapeptide repeat-like"/>
    <property type="match status" value="1"/>
</dbReference>